<name>A0A6A4I4Z0_9AGAR</name>
<feature type="domain" description="C2H2-type" evidence="9">
    <location>
        <begin position="28"/>
        <end position="55"/>
    </location>
</feature>
<dbReference type="InterPro" id="IPR036864">
    <property type="entry name" value="Zn2-C6_fun-type_DNA-bd_sf"/>
</dbReference>
<dbReference type="Pfam" id="PF00096">
    <property type="entry name" value="zf-C2H2"/>
    <property type="match status" value="2"/>
</dbReference>
<dbReference type="InterPro" id="IPR036236">
    <property type="entry name" value="Znf_C2H2_sf"/>
</dbReference>
<keyword evidence="6" id="KW-0863">Zinc-finger</keyword>
<dbReference type="Gene3D" id="4.10.240.10">
    <property type="entry name" value="Zn(2)-C6 fungal-type DNA-binding domain"/>
    <property type="match status" value="1"/>
</dbReference>
<dbReference type="SUPFAM" id="SSF57701">
    <property type="entry name" value="Zn2/Cys6 DNA-binding domain"/>
    <property type="match status" value="1"/>
</dbReference>
<evidence type="ECO:0000256" key="6">
    <source>
        <dbReference type="PROSITE-ProRule" id="PRU00042"/>
    </source>
</evidence>
<accession>A0A6A4I4Z0</accession>
<reference evidence="10" key="1">
    <citation type="journal article" date="2019" name="Environ. Microbiol.">
        <title>Fungal ecological strategies reflected in gene transcription - a case study of two litter decomposers.</title>
        <authorList>
            <person name="Barbi F."/>
            <person name="Kohler A."/>
            <person name="Barry K."/>
            <person name="Baskaran P."/>
            <person name="Daum C."/>
            <person name="Fauchery L."/>
            <person name="Ihrmark K."/>
            <person name="Kuo A."/>
            <person name="LaButti K."/>
            <person name="Lipzen A."/>
            <person name="Morin E."/>
            <person name="Grigoriev I.V."/>
            <person name="Henrissat B."/>
            <person name="Lindahl B."/>
            <person name="Martin F."/>
        </authorList>
    </citation>
    <scope>NUCLEOTIDE SEQUENCE</scope>
    <source>
        <strain evidence="10">JB14</strain>
    </source>
</reference>
<feature type="region of interest" description="Disordered" evidence="7">
    <location>
        <begin position="150"/>
        <end position="196"/>
    </location>
</feature>
<dbReference type="OrthoDB" id="1405595at2759"/>
<evidence type="ECO:0000256" key="1">
    <source>
        <dbReference type="ARBA" id="ARBA00022723"/>
    </source>
</evidence>
<dbReference type="PROSITE" id="PS50157">
    <property type="entry name" value="ZINC_FINGER_C2H2_2"/>
    <property type="match status" value="2"/>
</dbReference>
<dbReference type="Gene3D" id="3.30.160.60">
    <property type="entry name" value="Classic Zinc Finger"/>
    <property type="match status" value="2"/>
</dbReference>
<keyword evidence="5" id="KW-0539">Nucleus</keyword>
<gene>
    <name evidence="10" type="ORF">BT96DRAFT_386179</name>
</gene>
<dbReference type="PROSITE" id="PS00028">
    <property type="entry name" value="ZINC_FINGER_C2H2_1"/>
    <property type="match status" value="1"/>
</dbReference>
<keyword evidence="4" id="KW-0804">Transcription</keyword>
<evidence type="ECO:0000256" key="3">
    <source>
        <dbReference type="ARBA" id="ARBA00023015"/>
    </source>
</evidence>
<dbReference type="PROSITE" id="PS50048">
    <property type="entry name" value="ZN2_CY6_FUNGAL_2"/>
    <property type="match status" value="1"/>
</dbReference>
<feature type="domain" description="Zn(2)-C6 fungal-type" evidence="8">
    <location>
        <begin position="91"/>
        <end position="120"/>
    </location>
</feature>
<dbReference type="PANTHER" id="PTHR47660">
    <property type="entry name" value="TRANSCRIPTION FACTOR WITH C2H2 AND ZN(2)-CYS(6) DNA BINDING DOMAIN (EUROFUNG)-RELATED-RELATED"/>
    <property type="match status" value="1"/>
</dbReference>
<dbReference type="SMART" id="SM00066">
    <property type="entry name" value="GAL4"/>
    <property type="match status" value="1"/>
</dbReference>
<dbReference type="AlphaFoldDB" id="A0A6A4I4Z0"/>
<dbReference type="GO" id="GO:0008270">
    <property type="term" value="F:zinc ion binding"/>
    <property type="evidence" value="ECO:0007669"/>
    <property type="project" value="UniProtKB-KW"/>
</dbReference>
<evidence type="ECO:0000256" key="2">
    <source>
        <dbReference type="ARBA" id="ARBA00022833"/>
    </source>
</evidence>
<dbReference type="Pfam" id="PF00172">
    <property type="entry name" value="Zn_clus"/>
    <property type="match status" value="1"/>
</dbReference>
<evidence type="ECO:0000256" key="7">
    <source>
        <dbReference type="SAM" id="MobiDB-lite"/>
    </source>
</evidence>
<organism evidence="10 11">
    <name type="scientific">Gymnopus androsaceus JB14</name>
    <dbReference type="NCBI Taxonomy" id="1447944"/>
    <lineage>
        <taxon>Eukaryota</taxon>
        <taxon>Fungi</taxon>
        <taxon>Dikarya</taxon>
        <taxon>Basidiomycota</taxon>
        <taxon>Agaricomycotina</taxon>
        <taxon>Agaricomycetes</taxon>
        <taxon>Agaricomycetidae</taxon>
        <taxon>Agaricales</taxon>
        <taxon>Marasmiineae</taxon>
        <taxon>Omphalotaceae</taxon>
        <taxon>Gymnopus</taxon>
    </lineage>
</organism>
<keyword evidence="3" id="KW-0805">Transcription regulation</keyword>
<feature type="domain" description="C2H2-type" evidence="9">
    <location>
        <begin position="56"/>
        <end position="84"/>
    </location>
</feature>
<evidence type="ECO:0000259" key="8">
    <source>
        <dbReference type="PROSITE" id="PS50048"/>
    </source>
</evidence>
<feature type="compositionally biased region" description="Polar residues" evidence="7">
    <location>
        <begin position="154"/>
        <end position="172"/>
    </location>
</feature>
<dbReference type="InterPro" id="IPR001138">
    <property type="entry name" value="Zn2Cys6_DnaBD"/>
</dbReference>
<keyword evidence="1" id="KW-0479">Metal-binding</keyword>
<dbReference type="Proteomes" id="UP000799118">
    <property type="component" value="Unassembled WGS sequence"/>
</dbReference>
<evidence type="ECO:0000256" key="4">
    <source>
        <dbReference type="ARBA" id="ARBA00023163"/>
    </source>
</evidence>
<evidence type="ECO:0000259" key="9">
    <source>
        <dbReference type="PROSITE" id="PS50157"/>
    </source>
</evidence>
<feature type="compositionally biased region" description="Polar residues" evidence="7">
    <location>
        <begin position="1"/>
        <end position="10"/>
    </location>
</feature>
<dbReference type="GO" id="GO:0000981">
    <property type="term" value="F:DNA-binding transcription factor activity, RNA polymerase II-specific"/>
    <property type="evidence" value="ECO:0007669"/>
    <property type="project" value="InterPro"/>
</dbReference>
<proteinExistence type="predicted"/>
<dbReference type="InterPro" id="IPR013087">
    <property type="entry name" value="Znf_C2H2_type"/>
</dbReference>
<dbReference type="SUPFAM" id="SSF57667">
    <property type="entry name" value="beta-beta-alpha zinc fingers"/>
    <property type="match status" value="1"/>
</dbReference>
<evidence type="ECO:0000313" key="10">
    <source>
        <dbReference type="EMBL" id="KAE9404970.1"/>
    </source>
</evidence>
<dbReference type="SMART" id="SM00355">
    <property type="entry name" value="ZnF_C2H2"/>
    <property type="match status" value="2"/>
</dbReference>
<protein>
    <recommendedName>
        <fullName evidence="12">Zn(2)-C6 fungal-type domain-containing protein</fullName>
    </recommendedName>
</protein>
<evidence type="ECO:0008006" key="12">
    <source>
        <dbReference type="Google" id="ProtNLM"/>
    </source>
</evidence>
<feature type="region of interest" description="Disordered" evidence="7">
    <location>
        <begin position="1"/>
        <end position="23"/>
    </location>
</feature>
<keyword evidence="11" id="KW-1185">Reference proteome</keyword>
<evidence type="ECO:0000313" key="11">
    <source>
        <dbReference type="Proteomes" id="UP000799118"/>
    </source>
</evidence>
<dbReference type="CDD" id="cd00067">
    <property type="entry name" value="GAL4"/>
    <property type="match status" value="1"/>
</dbReference>
<sequence>MATHTSTYSISPRARSHKGNAPTLPKTKYCTMCPAQFTRTTHLNRHIRSHTNERCHRCHICGAEFTRSDLLARHKKTCREGNGAPRSRRRSCQSCVRSKVKCDLLQPCSRCASHGKECVYLNNPEEFRHRKNAAFHSANAQVHLTLLPRYSADTPPSSQGSEQPISVNSVNPGRSLLQPDAASSTPYRQSDPELHSNPVNFEFSTLTFSPTLPVAFNTELRDQRMTSEFSMQDGLQSQLDLHPHWRQPHVHDGLLSVNLDITEFPCDETRSSNSLEVAGFFPNHVTERQREGLR</sequence>
<evidence type="ECO:0000256" key="5">
    <source>
        <dbReference type="ARBA" id="ARBA00023242"/>
    </source>
</evidence>
<dbReference type="EMBL" id="ML769412">
    <property type="protein sequence ID" value="KAE9404970.1"/>
    <property type="molecule type" value="Genomic_DNA"/>
</dbReference>
<keyword evidence="2" id="KW-0862">Zinc</keyword>